<reference evidence="1" key="2">
    <citation type="journal article" date="2024" name="Plant">
        <title>Genomic evolution and insights into agronomic trait innovations of Sesamum species.</title>
        <authorList>
            <person name="Miao H."/>
            <person name="Wang L."/>
            <person name="Qu L."/>
            <person name="Liu H."/>
            <person name="Sun Y."/>
            <person name="Le M."/>
            <person name="Wang Q."/>
            <person name="Wei S."/>
            <person name="Zheng Y."/>
            <person name="Lin W."/>
            <person name="Duan Y."/>
            <person name="Cao H."/>
            <person name="Xiong S."/>
            <person name="Wang X."/>
            <person name="Wei L."/>
            <person name="Li C."/>
            <person name="Ma Q."/>
            <person name="Ju M."/>
            <person name="Zhao R."/>
            <person name="Li G."/>
            <person name="Mu C."/>
            <person name="Tian Q."/>
            <person name="Mei H."/>
            <person name="Zhang T."/>
            <person name="Gao T."/>
            <person name="Zhang H."/>
        </authorList>
    </citation>
    <scope>NUCLEOTIDE SEQUENCE</scope>
    <source>
        <strain evidence="1">G02</strain>
    </source>
</reference>
<gene>
    <name evidence="1" type="ORF">Sradi_7045700</name>
</gene>
<sequence>MKHILPFRLTMKANREGSWHPLEQVSTCWERIEAGLPDKHLNLIRNFSLPYKSPPGMFIHKEAAQTR</sequence>
<organism evidence="1">
    <name type="scientific">Sesamum radiatum</name>
    <name type="common">Black benniseed</name>
    <dbReference type="NCBI Taxonomy" id="300843"/>
    <lineage>
        <taxon>Eukaryota</taxon>
        <taxon>Viridiplantae</taxon>
        <taxon>Streptophyta</taxon>
        <taxon>Embryophyta</taxon>
        <taxon>Tracheophyta</taxon>
        <taxon>Spermatophyta</taxon>
        <taxon>Magnoliopsida</taxon>
        <taxon>eudicotyledons</taxon>
        <taxon>Gunneridae</taxon>
        <taxon>Pentapetalae</taxon>
        <taxon>asterids</taxon>
        <taxon>lamiids</taxon>
        <taxon>Lamiales</taxon>
        <taxon>Pedaliaceae</taxon>
        <taxon>Sesamum</taxon>
    </lineage>
</organism>
<dbReference type="AlphaFoldDB" id="A0AAW2JAN8"/>
<accession>A0AAW2JAN8</accession>
<protein>
    <submittedName>
        <fullName evidence="1">Uncharacterized protein</fullName>
    </submittedName>
</protein>
<name>A0AAW2JAN8_SESRA</name>
<reference evidence="1" key="1">
    <citation type="submission" date="2020-06" db="EMBL/GenBank/DDBJ databases">
        <authorList>
            <person name="Li T."/>
            <person name="Hu X."/>
            <person name="Zhang T."/>
            <person name="Song X."/>
            <person name="Zhang H."/>
            <person name="Dai N."/>
            <person name="Sheng W."/>
            <person name="Hou X."/>
            <person name="Wei L."/>
        </authorList>
    </citation>
    <scope>NUCLEOTIDE SEQUENCE</scope>
    <source>
        <strain evidence="1">G02</strain>
        <tissue evidence="1">Leaf</tissue>
    </source>
</reference>
<proteinExistence type="predicted"/>
<comment type="caution">
    <text evidence="1">The sequence shown here is derived from an EMBL/GenBank/DDBJ whole genome shotgun (WGS) entry which is preliminary data.</text>
</comment>
<evidence type="ECO:0000313" key="1">
    <source>
        <dbReference type="EMBL" id="KAL0290648.1"/>
    </source>
</evidence>
<dbReference type="EMBL" id="JACGWJ010000597">
    <property type="protein sequence ID" value="KAL0290648.1"/>
    <property type="molecule type" value="Genomic_DNA"/>
</dbReference>